<dbReference type="NCBIfam" id="TIGR00370">
    <property type="entry name" value="5-oxoprolinase subunit PxpB"/>
    <property type="match status" value="1"/>
</dbReference>
<dbReference type="PANTHER" id="PTHR34698:SF2">
    <property type="entry name" value="5-OXOPROLINASE SUBUNIT B"/>
    <property type="match status" value="1"/>
</dbReference>
<evidence type="ECO:0000256" key="3">
    <source>
        <dbReference type="ARBA" id="ARBA00022840"/>
    </source>
</evidence>
<dbReference type="RefSeq" id="WP_119978650.1">
    <property type="nucleotide sequence ID" value="NZ_BPFB01000053.1"/>
</dbReference>
<proteinExistence type="predicted"/>
<dbReference type="Gene3D" id="3.30.1360.40">
    <property type="match status" value="1"/>
</dbReference>
<dbReference type="Gene3D" id="2.40.100.10">
    <property type="entry name" value="Cyclophilin-like"/>
    <property type="match status" value="1"/>
</dbReference>
<dbReference type="InterPro" id="IPR003833">
    <property type="entry name" value="CT_C_D"/>
</dbReference>
<evidence type="ECO:0000256" key="2">
    <source>
        <dbReference type="ARBA" id="ARBA00022801"/>
    </source>
</evidence>
<evidence type="ECO:0000313" key="6">
    <source>
        <dbReference type="Proteomes" id="UP000761574"/>
    </source>
</evidence>
<dbReference type="Proteomes" id="UP000761574">
    <property type="component" value="Unassembled WGS sequence"/>
</dbReference>
<gene>
    <name evidence="5" type="ORF">TUM4630_32160</name>
</gene>
<dbReference type="SUPFAM" id="SSF50891">
    <property type="entry name" value="Cyclophilin-like"/>
    <property type="match status" value="1"/>
</dbReference>
<reference evidence="5 6" key="1">
    <citation type="submission" date="2021-05" db="EMBL/GenBank/DDBJ databases">
        <title>Molecular characterization for Shewanella algae harboring chromosomal blaOXA-55-like strains isolated from clinical and environment sample.</title>
        <authorList>
            <person name="Ohama Y."/>
            <person name="Aoki K."/>
            <person name="Harada S."/>
            <person name="Moriya K."/>
            <person name="Ishii Y."/>
            <person name="Tateda K."/>
        </authorList>
    </citation>
    <scope>NUCLEOTIDE SEQUENCE [LARGE SCALE GENOMIC DNA]</scope>
    <source>
        <strain evidence="5 6">LMG 23746</strain>
    </source>
</reference>
<evidence type="ECO:0000256" key="1">
    <source>
        <dbReference type="ARBA" id="ARBA00022741"/>
    </source>
</evidence>
<comment type="caution">
    <text evidence="5">The sequence shown here is derived from an EMBL/GenBank/DDBJ whole genome shotgun (WGS) entry which is preliminary data.</text>
</comment>
<protein>
    <recommendedName>
        <fullName evidence="4">Carboxyltransferase domain-containing protein</fullName>
    </recommendedName>
</protein>
<dbReference type="InterPro" id="IPR029000">
    <property type="entry name" value="Cyclophilin-like_dom_sf"/>
</dbReference>
<dbReference type="SMART" id="SM00796">
    <property type="entry name" value="AHS1"/>
    <property type="match status" value="1"/>
</dbReference>
<accession>A0ABQ4NSI0</accession>
<name>A0ABQ4NSI0_9GAMM</name>
<evidence type="ECO:0000259" key="4">
    <source>
        <dbReference type="SMART" id="SM00796"/>
    </source>
</evidence>
<keyword evidence="6" id="KW-1185">Reference proteome</keyword>
<dbReference type="Pfam" id="PF02682">
    <property type="entry name" value="CT_C_D"/>
    <property type="match status" value="1"/>
</dbReference>
<keyword evidence="2" id="KW-0378">Hydrolase</keyword>
<dbReference type="SUPFAM" id="SSF160467">
    <property type="entry name" value="PH0987 N-terminal domain-like"/>
    <property type="match status" value="1"/>
</dbReference>
<dbReference type="PANTHER" id="PTHR34698">
    <property type="entry name" value="5-OXOPROLINASE SUBUNIT B"/>
    <property type="match status" value="1"/>
</dbReference>
<organism evidence="5 6">
    <name type="scientific">Shewanella algidipiscicola</name>
    <dbReference type="NCBI Taxonomy" id="614070"/>
    <lineage>
        <taxon>Bacteria</taxon>
        <taxon>Pseudomonadati</taxon>
        <taxon>Pseudomonadota</taxon>
        <taxon>Gammaproteobacteria</taxon>
        <taxon>Alteromonadales</taxon>
        <taxon>Shewanellaceae</taxon>
        <taxon>Shewanella</taxon>
    </lineage>
</organism>
<dbReference type="InterPro" id="IPR010016">
    <property type="entry name" value="PxpB"/>
</dbReference>
<sequence length="220" mass="23881">MVPETIIYPLGENALVLDPAPLATINFALQNKLCWIADKSRNLTGVRDAVPGMNNLTVYFDNAEQLKSGEAILRQLWDEAAQHSLPQRNIEIPVVYGGEYGPDINNVASAHQLSVNEVISQHSSAKYQVFFIGFQPGFAYLDGLPASLHTPRLATPRLQVPAGSVGIGGQQTGIYPSQSPGGWQLIGQTHLKLFNPHQPSPSLLQPGDIVTFVPTRSFTS</sequence>
<keyword evidence="1" id="KW-0547">Nucleotide-binding</keyword>
<evidence type="ECO:0000313" key="5">
    <source>
        <dbReference type="EMBL" id="GIU02007.1"/>
    </source>
</evidence>
<keyword evidence="3" id="KW-0067">ATP-binding</keyword>
<dbReference type="EMBL" id="BPFB01000053">
    <property type="protein sequence ID" value="GIU02007.1"/>
    <property type="molecule type" value="Genomic_DNA"/>
</dbReference>
<feature type="domain" description="Carboxyltransferase" evidence="4">
    <location>
        <begin position="5"/>
        <end position="204"/>
    </location>
</feature>